<dbReference type="OrthoDB" id="10195007at2759"/>
<dbReference type="EMBL" id="CAJNOG010000205">
    <property type="protein sequence ID" value="CAF1073670.1"/>
    <property type="molecule type" value="Genomic_DNA"/>
</dbReference>
<dbReference type="Proteomes" id="UP000663844">
    <property type="component" value="Unassembled WGS sequence"/>
</dbReference>
<name>A0A818HNQ3_9BILA</name>
<reference evidence="4" key="1">
    <citation type="submission" date="2021-02" db="EMBL/GenBank/DDBJ databases">
        <authorList>
            <person name="Nowell W R."/>
        </authorList>
    </citation>
    <scope>NUCLEOTIDE SEQUENCE</scope>
</reference>
<evidence type="ECO:0000256" key="1">
    <source>
        <dbReference type="SAM" id="MobiDB-lite"/>
    </source>
</evidence>
<accession>A0A818HNQ3</accession>
<feature type="region of interest" description="Disordered" evidence="1">
    <location>
        <begin position="1"/>
        <end position="22"/>
    </location>
</feature>
<comment type="caution">
    <text evidence="4">The sequence shown here is derived from an EMBL/GenBank/DDBJ whole genome shotgun (WGS) entry which is preliminary data.</text>
</comment>
<dbReference type="Proteomes" id="UP000663845">
    <property type="component" value="Unassembled WGS sequence"/>
</dbReference>
<protein>
    <submittedName>
        <fullName evidence="4">Uncharacterized protein</fullName>
    </submittedName>
</protein>
<dbReference type="EMBL" id="CAJOAZ010000058">
    <property type="protein sequence ID" value="CAF3510974.1"/>
    <property type="molecule type" value="Genomic_DNA"/>
</dbReference>
<evidence type="ECO:0000313" key="6">
    <source>
        <dbReference type="Proteomes" id="UP000663844"/>
    </source>
</evidence>
<dbReference type="Proteomes" id="UP000663881">
    <property type="component" value="Unassembled WGS sequence"/>
</dbReference>
<gene>
    <name evidence="2" type="ORF">JYZ213_LOCUS19904</name>
    <name evidence="5" type="ORF">OKA104_LOCUS35681</name>
    <name evidence="4" type="ORF">OXD698_LOCUS1873</name>
    <name evidence="3" type="ORF">VCS650_LOCUS32218</name>
</gene>
<evidence type="ECO:0000313" key="2">
    <source>
        <dbReference type="EMBL" id="CAF1073670.1"/>
    </source>
</evidence>
<evidence type="ECO:0000313" key="5">
    <source>
        <dbReference type="EMBL" id="CAF4101112.1"/>
    </source>
</evidence>
<proteinExistence type="predicted"/>
<dbReference type="Proteomes" id="UP000663891">
    <property type="component" value="Unassembled WGS sequence"/>
</dbReference>
<organism evidence="4 6">
    <name type="scientific">Adineta steineri</name>
    <dbReference type="NCBI Taxonomy" id="433720"/>
    <lineage>
        <taxon>Eukaryota</taxon>
        <taxon>Metazoa</taxon>
        <taxon>Spiralia</taxon>
        <taxon>Gnathifera</taxon>
        <taxon>Rotifera</taxon>
        <taxon>Eurotatoria</taxon>
        <taxon>Bdelloidea</taxon>
        <taxon>Adinetida</taxon>
        <taxon>Adinetidae</taxon>
        <taxon>Adineta</taxon>
    </lineage>
</organism>
<dbReference type="EMBL" id="CAJOAY010005258">
    <property type="protein sequence ID" value="CAF4101112.1"/>
    <property type="molecule type" value="Genomic_DNA"/>
</dbReference>
<dbReference type="AlphaFoldDB" id="A0A818HNQ3"/>
<evidence type="ECO:0000313" key="4">
    <source>
        <dbReference type="EMBL" id="CAF3510974.1"/>
    </source>
</evidence>
<dbReference type="EMBL" id="CAJNON010000576">
    <property type="protein sequence ID" value="CAF1322396.1"/>
    <property type="molecule type" value="Genomic_DNA"/>
</dbReference>
<evidence type="ECO:0000313" key="3">
    <source>
        <dbReference type="EMBL" id="CAF1322396.1"/>
    </source>
</evidence>
<sequence length="149" mass="17059">MSGSESNQHAAAPSKSTTSSNIRQLRQRMAQNYLLLWVDTNIDQPNEDYENTLKQIRTITDNVNVFTQRDACIDFLTDTQEDIKSFLVVKDTRSQQIMPLINDIPQLNSVYIYNDIKTLHEQCTKKCGKIRSIHSNIVDLCQALQIGIK</sequence>